<feature type="transmembrane region" description="Helical" evidence="1">
    <location>
        <begin position="32"/>
        <end position="53"/>
    </location>
</feature>
<reference evidence="3" key="1">
    <citation type="submission" date="2016-10" db="EMBL/GenBank/DDBJ databases">
        <authorList>
            <person name="Varghese N."/>
            <person name="Submissions S."/>
        </authorList>
    </citation>
    <scope>NUCLEOTIDE SEQUENCE [LARGE SCALE GENOMIC DNA]</scope>
    <source>
        <strain evidence="3">CGMCC 4.3568</strain>
    </source>
</reference>
<keyword evidence="1" id="KW-0812">Transmembrane</keyword>
<dbReference type="OrthoDB" id="9914755at2"/>
<keyword evidence="1" id="KW-1133">Transmembrane helix</keyword>
<feature type="transmembrane region" description="Helical" evidence="1">
    <location>
        <begin position="59"/>
        <end position="75"/>
    </location>
</feature>
<protein>
    <recommendedName>
        <fullName evidence="4">MYXO-CTERM domain-containing protein</fullName>
    </recommendedName>
</protein>
<dbReference type="STRING" id="490629.SAMN05216266_107117"/>
<dbReference type="EMBL" id="FOKG01000007">
    <property type="protein sequence ID" value="SFB26728.1"/>
    <property type="molecule type" value="Genomic_DNA"/>
</dbReference>
<name>A0A1I0ZQU0_9PSEU</name>
<keyword evidence="1" id="KW-0472">Membrane</keyword>
<evidence type="ECO:0000313" key="2">
    <source>
        <dbReference type="EMBL" id="SFB26728.1"/>
    </source>
</evidence>
<keyword evidence="3" id="KW-1185">Reference proteome</keyword>
<dbReference type="Proteomes" id="UP000243799">
    <property type="component" value="Unassembled WGS sequence"/>
</dbReference>
<evidence type="ECO:0000256" key="1">
    <source>
        <dbReference type="SAM" id="Phobius"/>
    </source>
</evidence>
<dbReference type="AlphaFoldDB" id="A0A1I0ZQU0"/>
<sequence>MTRQPGSDNGTEVYGVSELAQRIVAAAHRRYPVLRTVAVVALSVLAVVCLAATLTRLSLLPLLPLPLLGLGFFAVHKARAADNDRSLLLWSTVLVSATAVAFWLIGVIARGFD</sequence>
<evidence type="ECO:0000313" key="3">
    <source>
        <dbReference type="Proteomes" id="UP000243799"/>
    </source>
</evidence>
<accession>A0A1I0ZQU0</accession>
<dbReference type="RefSeq" id="WP_091673441.1">
    <property type="nucleotide sequence ID" value="NZ_FOKG01000007.1"/>
</dbReference>
<proteinExistence type="predicted"/>
<gene>
    <name evidence="2" type="ORF">SAMN05216266_107117</name>
</gene>
<feature type="transmembrane region" description="Helical" evidence="1">
    <location>
        <begin position="87"/>
        <end position="109"/>
    </location>
</feature>
<organism evidence="2 3">
    <name type="scientific">Amycolatopsis marina</name>
    <dbReference type="NCBI Taxonomy" id="490629"/>
    <lineage>
        <taxon>Bacteria</taxon>
        <taxon>Bacillati</taxon>
        <taxon>Actinomycetota</taxon>
        <taxon>Actinomycetes</taxon>
        <taxon>Pseudonocardiales</taxon>
        <taxon>Pseudonocardiaceae</taxon>
        <taxon>Amycolatopsis</taxon>
    </lineage>
</organism>
<evidence type="ECO:0008006" key="4">
    <source>
        <dbReference type="Google" id="ProtNLM"/>
    </source>
</evidence>